<name>A0A0F9WG08_9ZZZZ</name>
<dbReference type="CDD" id="cd00075">
    <property type="entry name" value="HATPase"/>
    <property type="match status" value="1"/>
</dbReference>
<evidence type="ECO:0000256" key="2">
    <source>
        <dbReference type="ARBA" id="ARBA00012438"/>
    </source>
</evidence>
<evidence type="ECO:0000256" key="7">
    <source>
        <dbReference type="SAM" id="Coils"/>
    </source>
</evidence>
<dbReference type="SMART" id="SM00387">
    <property type="entry name" value="HATPase_c"/>
    <property type="match status" value="1"/>
</dbReference>
<keyword evidence="5" id="KW-0418">Kinase</keyword>
<dbReference type="InterPro" id="IPR004358">
    <property type="entry name" value="Sig_transdc_His_kin-like_C"/>
</dbReference>
<organism evidence="9">
    <name type="scientific">marine sediment metagenome</name>
    <dbReference type="NCBI Taxonomy" id="412755"/>
    <lineage>
        <taxon>unclassified sequences</taxon>
        <taxon>metagenomes</taxon>
        <taxon>ecological metagenomes</taxon>
    </lineage>
</organism>
<dbReference type="SMART" id="SM00388">
    <property type="entry name" value="HisKA"/>
    <property type="match status" value="1"/>
</dbReference>
<keyword evidence="3" id="KW-0597">Phosphoprotein</keyword>
<dbReference type="Pfam" id="PF00512">
    <property type="entry name" value="HisKA"/>
    <property type="match status" value="1"/>
</dbReference>
<feature type="domain" description="Histidine kinase" evidence="8">
    <location>
        <begin position="7"/>
        <end position="219"/>
    </location>
</feature>
<dbReference type="InterPro" id="IPR005467">
    <property type="entry name" value="His_kinase_dom"/>
</dbReference>
<keyword evidence="7" id="KW-0175">Coiled coil</keyword>
<evidence type="ECO:0000256" key="1">
    <source>
        <dbReference type="ARBA" id="ARBA00000085"/>
    </source>
</evidence>
<evidence type="ECO:0000256" key="5">
    <source>
        <dbReference type="ARBA" id="ARBA00022777"/>
    </source>
</evidence>
<dbReference type="GO" id="GO:0000155">
    <property type="term" value="F:phosphorelay sensor kinase activity"/>
    <property type="evidence" value="ECO:0007669"/>
    <property type="project" value="InterPro"/>
</dbReference>
<dbReference type="CDD" id="cd00082">
    <property type="entry name" value="HisKA"/>
    <property type="match status" value="1"/>
</dbReference>
<dbReference type="EMBL" id="LAZR01000166">
    <property type="protein sequence ID" value="KKN84806.1"/>
    <property type="molecule type" value="Genomic_DNA"/>
</dbReference>
<evidence type="ECO:0000259" key="8">
    <source>
        <dbReference type="PROSITE" id="PS50109"/>
    </source>
</evidence>
<reference evidence="9" key="1">
    <citation type="journal article" date="2015" name="Nature">
        <title>Complex archaea that bridge the gap between prokaryotes and eukaryotes.</title>
        <authorList>
            <person name="Spang A."/>
            <person name="Saw J.H."/>
            <person name="Jorgensen S.L."/>
            <person name="Zaremba-Niedzwiedzka K."/>
            <person name="Martijn J."/>
            <person name="Lind A.E."/>
            <person name="van Eijk R."/>
            <person name="Schleper C."/>
            <person name="Guy L."/>
            <person name="Ettema T.J."/>
        </authorList>
    </citation>
    <scope>NUCLEOTIDE SEQUENCE</scope>
</reference>
<dbReference type="PRINTS" id="PR00344">
    <property type="entry name" value="BCTRLSENSOR"/>
</dbReference>
<feature type="coiled-coil region" evidence="7">
    <location>
        <begin position="38"/>
        <end position="65"/>
    </location>
</feature>
<dbReference type="InterPro" id="IPR003594">
    <property type="entry name" value="HATPase_dom"/>
</dbReference>
<dbReference type="AlphaFoldDB" id="A0A0F9WG08"/>
<evidence type="ECO:0000256" key="4">
    <source>
        <dbReference type="ARBA" id="ARBA00022679"/>
    </source>
</evidence>
<dbReference type="Gene3D" id="1.10.287.130">
    <property type="match status" value="1"/>
</dbReference>
<dbReference type="SUPFAM" id="SSF47384">
    <property type="entry name" value="Homodimeric domain of signal transducing histidine kinase"/>
    <property type="match status" value="1"/>
</dbReference>
<dbReference type="EC" id="2.7.13.3" evidence="2"/>
<evidence type="ECO:0000256" key="3">
    <source>
        <dbReference type="ARBA" id="ARBA00022553"/>
    </source>
</evidence>
<gene>
    <name evidence="9" type="ORF">LCGC14_0284700</name>
</gene>
<dbReference type="Pfam" id="PF02518">
    <property type="entry name" value="HATPase_c"/>
    <property type="match status" value="1"/>
</dbReference>
<dbReference type="PANTHER" id="PTHR43711:SF1">
    <property type="entry name" value="HISTIDINE KINASE 1"/>
    <property type="match status" value="1"/>
</dbReference>
<protein>
    <recommendedName>
        <fullName evidence="2">histidine kinase</fullName>
        <ecNumber evidence="2">2.7.13.3</ecNumber>
    </recommendedName>
</protein>
<keyword evidence="4" id="KW-0808">Transferase</keyword>
<proteinExistence type="predicted"/>
<dbReference type="InterPro" id="IPR036097">
    <property type="entry name" value="HisK_dim/P_sf"/>
</dbReference>
<dbReference type="InterPro" id="IPR050736">
    <property type="entry name" value="Sensor_HK_Regulatory"/>
</dbReference>
<dbReference type="InterPro" id="IPR036890">
    <property type="entry name" value="HATPase_C_sf"/>
</dbReference>
<comment type="catalytic activity">
    <reaction evidence="1">
        <text>ATP + protein L-histidine = ADP + protein N-phospho-L-histidine.</text>
        <dbReference type="EC" id="2.7.13.3"/>
    </reaction>
</comment>
<accession>A0A0F9WG08</accession>
<dbReference type="Gene3D" id="3.30.565.10">
    <property type="entry name" value="Histidine kinase-like ATPase, C-terminal domain"/>
    <property type="match status" value="1"/>
</dbReference>
<dbReference type="PANTHER" id="PTHR43711">
    <property type="entry name" value="TWO-COMPONENT HISTIDINE KINASE"/>
    <property type="match status" value="1"/>
</dbReference>
<evidence type="ECO:0000313" key="9">
    <source>
        <dbReference type="EMBL" id="KKN84806.1"/>
    </source>
</evidence>
<dbReference type="InterPro" id="IPR003661">
    <property type="entry name" value="HisK_dim/P_dom"/>
</dbReference>
<comment type="caution">
    <text evidence="9">The sequence shown here is derived from an EMBL/GenBank/DDBJ whole genome shotgun (WGS) entry which is preliminary data.</text>
</comment>
<dbReference type="SUPFAM" id="SSF55874">
    <property type="entry name" value="ATPase domain of HSP90 chaperone/DNA topoisomerase II/histidine kinase"/>
    <property type="match status" value="1"/>
</dbReference>
<keyword evidence="6" id="KW-0902">Two-component regulatory system</keyword>
<dbReference type="PROSITE" id="PS50109">
    <property type="entry name" value="HIS_KIN"/>
    <property type="match status" value="1"/>
</dbReference>
<evidence type="ECO:0000256" key="6">
    <source>
        <dbReference type="ARBA" id="ARBA00023012"/>
    </source>
</evidence>
<sequence length="219" mass="24199">MAQLAGGLAHEIKNPLSTINMNLRLLAEDIERHPDDEHRRWLRRLVNVQEEADRLKATLNDFQRLAGKVELATERVDLRTIVEDLVAFFAPQTETQHIVLRPDLPGDPVVCSLDTRLIKQALLNLLLNAVQAMPDGGELIVRVSTQDDQSLLEVIDTGPGLAPEDLAKVFDVYYSTKAGGSGLGLPTTRRIVREHGGQISVESEPGKGTRFVLTFPLTP</sequence>